<proteinExistence type="predicted"/>
<evidence type="ECO:0000313" key="1">
    <source>
        <dbReference type="EMBL" id="CAJ1410186.1"/>
    </source>
</evidence>
<keyword evidence="2" id="KW-1185">Reference proteome</keyword>
<accession>A0AA36JR01</accession>
<dbReference type="EMBL" id="CAUJNA010003807">
    <property type="protein sequence ID" value="CAJ1410186.1"/>
    <property type="molecule type" value="Genomic_DNA"/>
</dbReference>
<protein>
    <submittedName>
        <fullName evidence="1">Uncharacterized protein</fullName>
    </submittedName>
</protein>
<dbReference type="Proteomes" id="UP001178507">
    <property type="component" value="Unassembled WGS sequence"/>
</dbReference>
<comment type="caution">
    <text evidence="1">The sequence shown here is derived from an EMBL/GenBank/DDBJ whole genome shotgun (WGS) entry which is preliminary data.</text>
</comment>
<organism evidence="1 2">
    <name type="scientific">Effrenium voratum</name>
    <dbReference type="NCBI Taxonomy" id="2562239"/>
    <lineage>
        <taxon>Eukaryota</taxon>
        <taxon>Sar</taxon>
        <taxon>Alveolata</taxon>
        <taxon>Dinophyceae</taxon>
        <taxon>Suessiales</taxon>
        <taxon>Symbiodiniaceae</taxon>
        <taxon>Effrenium</taxon>
    </lineage>
</organism>
<name>A0AA36JR01_9DINO</name>
<dbReference type="AlphaFoldDB" id="A0AA36JR01"/>
<gene>
    <name evidence="1" type="ORF">EVOR1521_LOCUS31091</name>
</gene>
<reference evidence="1" key="1">
    <citation type="submission" date="2023-08" db="EMBL/GenBank/DDBJ databases">
        <authorList>
            <person name="Chen Y."/>
            <person name="Shah S."/>
            <person name="Dougan E. K."/>
            <person name="Thang M."/>
            <person name="Chan C."/>
        </authorList>
    </citation>
    <scope>NUCLEOTIDE SEQUENCE</scope>
</reference>
<evidence type="ECO:0000313" key="2">
    <source>
        <dbReference type="Proteomes" id="UP001178507"/>
    </source>
</evidence>
<sequence>MAGKRHDDTQRSIADAQLATTSRKSNAARALFTTRVAFATSSNCQPKGILSASPFQVAEIMAPTNRAQMKGRHLTWAIACDKERAVQLGELPPLPKLPPVDAKYRSEYFPIGGRNATNNNSRSAVSALGTSSWAGSGGLRSTYRSTIGAPTGPLALGFVSGGIPAQMAVLKDVKAFYSIPETAPRLTSYSRTLSAPALQP</sequence>